<dbReference type="Proteomes" id="UP000000593">
    <property type="component" value="Chromosome 1"/>
</dbReference>
<evidence type="ECO:0000256" key="8">
    <source>
        <dbReference type="ARBA" id="ARBA00026100"/>
    </source>
</evidence>
<dbReference type="NCBIfam" id="NF008159">
    <property type="entry name" value="PRK10911.1"/>
    <property type="match status" value="1"/>
</dbReference>
<dbReference type="InterPro" id="IPR001567">
    <property type="entry name" value="Pept_M3A_M3B_dom"/>
</dbReference>
<dbReference type="GO" id="GO:0006508">
    <property type="term" value="P:proteolysis"/>
    <property type="evidence" value="ECO:0007669"/>
    <property type="project" value="UniProtKB-KW"/>
</dbReference>
<dbReference type="InterPro" id="IPR045090">
    <property type="entry name" value="Pept_M3A_M3B"/>
</dbReference>
<dbReference type="CDD" id="cd06456">
    <property type="entry name" value="M3A_DCP"/>
    <property type="match status" value="1"/>
</dbReference>
<dbReference type="Gene3D" id="3.40.390.10">
    <property type="entry name" value="Collagenase (Catalytic Domain)"/>
    <property type="match status" value="1"/>
</dbReference>
<name>Q6LLL3_PHOPR</name>
<evidence type="ECO:0000259" key="11">
    <source>
        <dbReference type="Pfam" id="PF19310"/>
    </source>
</evidence>
<dbReference type="KEGG" id="ppr:PBPRA3544"/>
<dbReference type="EC" id="3.4.24.70" evidence="8"/>
<dbReference type="GO" id="GO:0006518">
    <property type="term" value="P:peptide metabolic process"/>
    <property type="evidence" value="ECO:0007669"/>
    <property type="project" value="TreeGrafter"/>
</dbReference>
<dbReference type="PANTHER" id="PTHR11804:SF84">
    <property type="entry name" value="SACCHAROLYSIN"/>
    <property type="match status" value="1"/>
</dbReference>
<keyword evidence="3 9" id="KW-0479">Metal-binding</keyword>
<keyword evidence="4 9" id="KW-0378">Hydrolase</keyword>
<dbReference type="Pfam" id="PF19310">
    <property type="entry name" value="TOP_N"/>
    <property type="match status" value="1"/>
</dbReference>
<evidence type="ECO:0000256" key="7">
    <source>
        <dbReference type="ARBA" id="ARBA00024603"/>
    </source>
</evidence>
<keyword evidence="5 9" id="KW-0862">Zinc</keyword>
<dbReference type="HOGENOM" id="CLU_001805_4_1_6"/>
<dbReference type="InterPro" id="IPR045666">
    <property type="entry name" value="OpdA_N"/>
</dbReference>
<evidence type="ECO:0000256" key="9">
    <source>
        <dbReference type="RuleBase" id="RU003435"/>
    </source>
</evidence>
<dbReference type="GO" id="GO:0005829">
    <property type="term" value="C:cytosol"/>
    <property type="evidence" value="ECO:0007669"/>
    <property type="project" value="UniProtKB-ARBA"/>
</dbReference>
<protein>
    <recommendedName>
        <fullName evidence="8">oligopeptidase A</fullName>
        <ecNumber evidence="8">3.4.24.70</ecNumber>
    </recommendedName>
</protein>
<evidence type="ECO:0000313" key="12">
    <source>
        <dbReference type="EMBL" id="CAG21815.1"/>
    </source>
</evidence>
<dbReference type="Pfam" id="PF01432">
    <property type="entry name" value="Peptidase_M3"/>
    <property type="match status" value="1"/>
</dbReference>
<evidence type="ECO:0000313" key="13">
    <source>
        <dbReference type="Proteomes" id="UP000000593"/>
    </source>
</evidence>
<dbReference type="InterPro" id="IPR024077">
    <property type="entry name" value="Neurolysin/TOP_dom2"/>
</dbReference>
<evidence type="ECO:0000256" key="3">
    <source>
        <dbReference type="ARBA" id="ARBA00022723"/>
    </source>
</evidence>
<dbReference type="FunFam" id="3.40.390.10:FF:000009">
    <property type="entry name" value="Oligopeptidase A"/>
    <property type="match status" value="1"/>
</dbReference>
<keyword evidence="6 9" id="KW-0482">Metalloprotease</keyword>
<evidence type="ECO:0000256" key="6">
    <source>
        <dbReference type="ARBA" id="ARBA00023049"/>
    </source>
</evidence>
<sequence>MSNPLLSMTVLPPFSLIKPEHIKPAVEQAIADCRVKVEEVLTNSDVASWETICIPLAETDDRLSRIWSPVGHLNGVKNSPELREAYESCLPILSDYGTWVGQHKGLYKAYKAIKVSDEFAALSQAQKKTITDALKDFELSGIGLPAKEQHRYGEISKRLSELASTFSNNVLDATMGWSKRITDESALEGLPESAIQAAKANAEAKDKEGYLFTLEIPSYLPVMTYCANRELRQEMYQAFATRASDRGPNAGEWDNSEIIAEKLKLSHEIARLLGFNTYSEKSLATKMAESPEQVLGFLNNLAVRAKPQAEREVAELRDYAKTEFGAEDLEPWDLSFYSEKLKQHRYSISDEQLRPYFPEKKAVAGLFEVLKRVFGMDVKQREGVEVWDDTVTFYDIFDATGELRGSFYLDLYAREHKRGGAWMDECAVRRRCADGSLQTPVAYLTCNFNKPIGDKPALFTHDELVTLFHETGHGIHHMLTQVDAPSVSGINGVPWDAVELPSQFLENWCWEEEALAFISGHFETGEPLPKEMLDKMLAAKNFQSAMGILRQLEFGLFDFSLYTNYDPEVGAQVLETLFDVKSRVSVVPSPEWGRFPHSFSHIFAGGYSAGYYSYLWAELLSADAFSRFEDEGIFNQATGADFLHCILERGGSEEPMDLFKRFRGREPQLDAMLRHCGITG</sequence>
<evidence type="ECO:0000259" key="10">
    <source>
        <dbReference type="Pfam" id="PF01432"/>
    </source>
</evidence>
<dbReference type="EMBL" id="CR378674">
    <property type="protein sequence ID" value="CAG21815.1"/>
    <property type="molecule type" value="Genomic_DNA"/>
</dbReference>
<keyword evidence="2 9" id="KW-0645">Protease</keyword>
<comment type="cofactor">
    <cofactor evidence="9">
        <name>Zn(2+)</name>
        <dbReference type="ChEBI" id="CHEBI:29105"/>
    </cofactor>
    <text evidence="9">Binds 1 zinc ion.</text>
</comment>
<evidence type="ECO:0000256" key="4">
    <source>
        <dbReference type="ARBA" id="ARBA00022801"/>
    </source>
</evidence>
<dbReference type="SUPFAM" id="SSF55486">
    <property type="entry name" value="Metalloproteases ('zincins'), catalytic domain"/>
    <property type="match status" value="1"/>
</dbReference>
<dbReference type="PANTHER" id="PTHR11804">
    <property type="entry name" value="PROTEASE M3 THIMET OLIGOPEPTIDASE-RELATED"/>
    <property type="match status" value="1"/>
</dbReference>
<dbReference type="eggNOG" id="COG0339">
    <property type="taxonomic scope" value="Bacteria"/>
</dbReference>
<evidence type="ECO:0000256" key="2">
    <source>
        <dbReference type="ARBA" id="ARBA00022670"/>
    </source>
</evidence>
<comment type="catalytic activity">
    <reaction evidence="7">
        <text>Hydrolysis of oligopeptides, with broad specificity. Gly or Ala commonly occur as P1 or P1' residues, but more distant residues are also important, as is shown by the fact that Z-Gly-Pro-Gly-|-Gly-Pro-Ala is cleaved, but not Z-(Gly)(5).</text>
        <dbReference type="EC" id="3.4.24.70"/>
    </reaction>
</comment>
<dbReference type="STRING" id="298386.PBPRA3544"/>
<dbReference type="AlphaFoldDB" id="Q6LLL3"/>
<reference evidence="13" key="1">
    <citation type="journal article" date="2005" name="Science">
        <title>Life at depth: Photobacterium profundum genome sequence and expression analysis.</title>
        <authorList>
            <person name="Vezzi A."/>
            <person name="Campanaro S."/>
            <person name="D'Angelo M."/>
            <person name="Simonato F."/>
            <person name="Vitulo N."/>
            <person name="Lauro F.M."/>
            <person name="Cestaro A."/>
            <person name="Malacrida G."/>
            <person name="Simionati B."/>
            <person name="Cannata N."/>
            <person name="Romualdi C."/>
            <person name="Bartlett D.H."/>
            <person name="Valle G."/>
        </authorList>
    </citation>
    <scope>NUCLEOTIDE SEQUENCE [LARGE SCALE GENOMIC DNA]</scope>
    <source>
        <strain evidence="13">ATCC BAA-1253 / SS9</strain>
    </source>
</reference>
<evidence type="ECO:0000256" key="1">
    <source>
        <dbReference type="ARBA" id="ARBA00006040"/>
    </source>
</evidence>
<dbReference type="Gene3D" id="1.10.1370.10">
    <property type="entry name" value="Neurolysin, domain 3"/>
    <property type="match status" value="1"/>
</dbReference>
<comment type="similarity">
    <text evidence="1 9">Belongs to the peptidase M3 family.</text>
</comment>
<dbReference type="MEROPS" id="M03.004"/>
<proteinExistence type="inferred from homology"/>
<feature type="domain" description="Peptidase M3A/M3B catalytic" evidence="10">
    <location>
        <begin position="222"/>
        <end position="677"/>
    </location>
</feature>
<evidence type="ECO:0000256" key="5">
    <source>
        <dbReference type="ARBA" id="ARBA00022833"/>
    </source>
</evidence>
<dbReference type="GO" id="GO:0004222">
    <property type="term" value="F:metalloendopeptidase activity"/>
    <property type="evidence" value="ECO:0007669"/>
    <property type="project" value="UniProtKB-EC"/>
</dbReference>
<dbReference type="InterPro" id="IPR034005">
    <property type="entry name" value="M3A_DCP"/>
</dbReference>
<accession>Q6LLL3</accession>
<feature type="domain" description="Oligopeptidase A N-terminal" evidence="11">
    <location>
        <begin position="46"/>
        <end position="147"/>
    </location>
</feature>
<dbReference type="GO" id="GO:0046872">
    <property type="term" value="F:metal ion binding"/>
    <property type="evidence" value="ECO:0007669"/>
    <property type="project" value="UniProtKB-UniRule"/>
</dbReference>
<dbReference type="InterPro" id="IPR024079">
    <property type="entry name" value="MetalloPept_cat_dom_sf"/>
</dbReference>
<organism evidence="12 13">
    <name type="scientific">Photobacterium profundum (strain SS9)</name>
    <dbReference type="NCBI Taxonomy" id="298386"/>
    <lineage>
        <taxon>Bacteria</taxon>
        <taxon>Pseudomonadati</taxon>
        <taxon>Pseudomonadota</taxon>
        <taxon>Gammaproteobacteria</taxon>
        <taxon>Vibrionales</taxon>
        <taxon>Vibrionaceae</taxon>
        <taxon>Photobacterium</taxon>
    </lineage>
</organism>
<gene>
    <name evidence="12" type="primary">PRLC</name>
    <name evidence="12" type="ordered locus">PBPRA3544</name>
</gene>
<keyword evidence="13" id="KW-1185">Reference proteome</keyword>
<dbReference type="RefSeq" id="WP_011220055.1">
    <property type="nucleotide sequence ID" value="NC_006370.1"/>
</dbReference>